<gene>
    <name evidence="2" type="ORF">F9B85_04850</name>
</gene>
<dbReference type="Proteomes" id="UP000468766">
    <property type="component" value="Unassembled WGS sequence"/>
</dbReference>
<feature type="transmembrane region" description="Helical" evidence="1">
    <location>
        <begin position="239"/>
        <end position="259"/>
    </location>
</feature>
<keyword evidence="1" id="KW-0472">Membrane</keyword>
<proteinExistence type="predicted"/>
<keyword evidence="1" id="KW-0812">Transmembrane</keyword>
<evidence type="ECO:0000313" key="2">
    <source>
        <dbReference type="EMBL" id="KAB2953935.1"/>
    </source>
</evidence>
<keyword evidence="3" id="KW-1185">Reference proteome</keyword>
<dbReference type="PANTHER" id="PTHR41771:SF1">
    <property type="entry name" value="MEMBRANE PROTEIN"/>
    <property type="match status" value="1"/>
</dbReference>
<feature type="transmembrane region" description="Helical" evidence="1">
    <location>
        <begin position="348"/>
        <end position="366"/>
    </location>
</feature>
<reference evidence="2 3" key="1">
    <citation type="submission" date="2019-10" db="EMBL/GenBank/DDBJ databases">
        <title>Whole-genome sequence of the extremophile Heliorestis acidaminivorans DSM 24790.</title>
        <authorList>
            <person name="Kyndt J.A."/>
            <person name="Meyer T.E."/>
        </authorList>
    </citation>
    <scope>NUCLEOTIDE SEQUENCE [LARGE SCALE GENOMIC DNA]</scope>
    <source>
        <strain evidence="2 3">DSM 24790</strain>
    </source>
</reference>
<sequence length="414" mass="45494">MDKKNNRLFKPAIFALIFMLFFTMFNFSSLTSAWAENGEEFLDAPLDEYYSDVYAEDLLPFEDFGPINEVFLKGKVISIIDETPLSADFFDARIHDLMRQQLQVEITDKPYQGQRKIVEHTASMTNPYQGVYLVPGDKVVIYGVLDQNNELQEIYIQDLVRERPIFLLAFLFVATLLVLGGLKGLGAIFTVILTGLLIWFGLLPAVLKGYNPLLGAIIVCMLVSILSTPMIAGFNRKSLSAVIGTISGVFIAGILAYYAGFQSRIVGIEFDYINLLLNIPNEVHLDLRGVFFAGVLIGSLGAVMDTGMSVASSMREIVAAHPKITFKELWKAGMNVGKDVMGMMSSTLILAYAGSALPLLLLMVAYETPALKLLNSDLIVSEIIRSLAGSIGLCLSIPITALVASYLLLKTKKS</sequence>
<protein>
    <submittedName>
        <fullName evidence="2">YibE/F family protein</fullName>
    </submittedName>
</protein>
<dbReference type="EMBL" id="WBXO01000002">
    <property type="protein sequence ID" value="KAB2953935.1"/>
    <property type="molecule type" value="Genomic_DNA"/>
</dbReference>
<keyword evidence="1" id="KW-1133">Transmembrane helix</keyword>
<organism evidence="2 3">
    <name type="scientific">Heliorestis acidaminivorans</name>
    <dbReference type="NCBI Taxonomy" id="553427"/>
    <lineage>
        <taxon>Bacteria</taxon>
        <taxon>Bacillati</taxon>
        <taxon>Bacillota</taxon>
        <taxon>Clostridia</taxon>
        <taxon>Eubacteriales</taxon>
        <taxon>Heliobacteriaceae</taxon>
        <taxon>Heliorestis</taxon>
    </lineage>
</organism>
<feature type="transmembrane region" description="Helical" evidence="1">
    <location>
        <begin position="290"/>
        <end position="311"/>
    </location>
</feature>
<dbReference type="RefSeq" id="WP_151619060.1">
    <property type="nucleotide sequence ID" value="NZ_WBXO01000002.1"/>
</dbReference>
<name>A0A6I0ETH2_9FIRM</name>
<dbReference type="OrthoDB" id="5753718at2"/>
<dbReference type="InterPro" id="IPR012507">
    <property type="entry name" value="YibE_F"/>
</dbReference>
<feature type="transmembrane region" description="Helical" evidence="1">
    <location>
        <begin position="386"/>
        <end position="409"/>
    </location>
</feature>
<dbReference type="AlphaFoldDB" id="A0A6I0ETH2"/>
<feature type="transmembrane region" description="Helical" evidence="1">
    <location>
        <begin position="187"/>
        <end position="207"/>
    </location>
</feature>
<evidence type="ECO:0000313" key="3">
    <source>
        <dbReference type="Proteomes" id="UP000468766"/>
    </source>
</evidence>
<dbReference type="PANTHER" id="PTHR41771">
    <property type="entry name" value="MEMBRANE PROTEIN-RELATED"/>
    <property type="match status" value="1"/>
</dbReference>
<comment type="caution">
    <text evidence="2">The sequence shown here is derived from an EMBL/GenBank/DDBJ whole genome shotgun (WGS) entry which is preliminary data.</text>
</comment>
<feature type="transmembrane region" description="Helical" evidence="1">
    <location>
        <begin position="165"/>
        <end position="182"/>
    </location>
</feature>
<evidence type="ECO:0000256" key="1">
    <source>
        <dbReference type="SAM" id="Phobius"/>
    </source>
</evidence>
<accession>A0A6I0ETH2</accession>
<dbReference type="Pfam" id="PF07907">
    <property type="entry name" value="YibE_F"/>
    <property type="match status" value="1"/>
</dbReference>
<feature type="transmembrane region" description="Helical" evidence="1">
    <location>
        <begin position="213"/>
        <end position="232"/>
    </location>
</feature>